<evidence type="ECO:0000313" key="3">
    <source>
        <dbReference type="EMBL" id="SDP29062.1"/>
    </source>
</evidence>
<dbReference type="InterPro" id="IPR016181">
    <property type="entry name" value="Acyl_CoA_acyltransferase"/>
</dbReference>
<evidence type="ECO:0000259" key="1">
    <source>
        <dbReference type="PROSITE" id="PS51186"/>
    </source>
</evidence>
<evidence type="ECO:0000313" key="5">
    <source>
        <dbReference type="Proteomes" id="UP000585258"/>
    </source>
</evidence>
<dbReference type="STRING" id="94869.SAMN04488529_103198"/>
<keyword evidence="3" id="KW-0808">Transferase</keyword>
<dbReference type="RefSeq" id="WP_089968158.1">
    <property type="nucleotide sequence ID" value="NZ_FNJM01000003.1"/>
</dbReference>
<reference evidence="3 4" key="1">
    <citation type="submission" date="2016-10" db="EMBL/GenBank/DDBJ databases">
        <authorList>
            <person name="de Groot N.N."/>
        </authorList>
    </citation>
    <scope>NUCLEOTIDE SEQUENCE [LARGE SCALE GENOMIC DNA]</scope>
    <source>
        <strain evidence="3 4">DSM 12272</strain>
    </source>
</reference>
<keyword evidence="4" id="KW-1185">Reference proteome</keyword>
<dbReference type="GO" id="GO:0016747">
    <property type="term" value="F:acyltransferase activity, transferring groups other than amino-acyl groups"/>
    <property type="evidence" value="ECO:0007669"/>
    <property type="project" value="InterPro"/>
</dbReference>
<dbReference type="CDD" id="cd04301">
    <property type="entry name" value="NAT_SF"/>
    <property type="match status" value="1"/>
</dbReference>
<dbReference type="Proteomes" id="UP000585258">
    <property type="component" value="Unassembled WGS sequence"/>
</dbReference>
<dbReference type="PROSITE" id="PS51186">
    <property type="entry name" value="GNAT"/>
    <property type="match status" value="1"/>
</dbReference>
<dbReference type="EMBL" id="JACKWY010000005">
    <property type="protein sequence ID" value="MBB6715222.1"/>
    <property type="molecule type" value="Genomic_DNA"/>
</dbReference>
<dbReference type="AlphaFoldDB" id="A0A1H0RHM4"/>
<sequence length="177" mass="20842">MGNIIYRKMNSDECERINQINPYQYIGKAWRLVNGERQLVEIKYEDLDWPNGYEHHYNNLKETILNGGSAFGAFENNEKLLGFATINRDFFGEQFNYILMDQLFISLEHRNRGMGKKIFMLCVDEAREWNSDKIYICAGSAEETIAFYRAIGCTEAVEINKELYESDPRDYQLEYLL</sequence>
<gene>
    <name evidence="2" type="ORF">H7E68_10825</name>
    <name evidence="3" type="ORF">SAMN04488529_103198</name>
</gene>
<evidence type="ECO:0000313" key="4">
    <source>
        <dbReference type="Proteomes" id="UP000198597"/>
    </source>
</evidence>
<name>A0A1H0RHM4_9CLOT</name>
<feature type="domain" description="N-acetyltransferase" evidence="1">
    <location>
        <begin position="4"/>
        <end position="177"/>
    </location>
</feature>
<protein>
    <submittedName>
        <fullName evidence="3">Acetyltransferase (GNAT) domain-containing protein</fullName>
    </submittedName>
    <submittedName>
        <fullName evidence="2">GNAT family N-acetyltransferase</fullName>
    </submittedName>
</protein>
<dbReference type="InterPro" id="IPR000182">
    <property type="entry name" value="GNAT_dom"/>
</dbReference>
<evidence type="ECO:0000313" key="2">
    <source>
        <dbReference type="EMBL" id="MBB6715222.1"/>
    </source>
</evidence>
<proteinExistence type="predicted"/>
<reference evidence="2 5" key="2">
    <citation type="submission" date="2020-08" db="EMBL/GenBank/DDBJ databases">
        <title>Clostridia isolated from Swiss meat.</title>
        <authorList>
            <person name="Wambui J."/>
            <person name="Stevens M.J.A."/>
            <person name="Stephan R."/>
        </authorList>
    </citation>
    <scope>NUCLEOTIDE SEQUENCE [LARGE SCALE GENOMIC DNA]</scope>
    <source>
        <strain evidence="2 5">CM001</strain>
    </source>
</reference>
<dbReference type="OrthoDB" id="8116556at2"/>
<accession>A0A1H0RHM4</accession>
<organism evidence="3 4">
    <name type="scientific">Clostridium gasigenes</name>
    <dbReference type="NCBI Taxonomy" id="94869"/>
    <lineage>
        <taxon>Bacteria</taxon>
        <taxon>Bacillati</taxon>
        <taxon>Bacillota</taxon>
        <taxon>Clostridia</taxon>
        <taxon>Eubacteriales</taxon>
        <taxon>Clostridiaceae</taxon>
        <taxon>Clostridium</taxon>
    </lineage>
</organism>
<dbReference type="EMBL" id="FNJM01000003">
    <property type="protein sequence ID" value="SDP29062.1"/>
    <property type="molecule type" value="Genomic_DNA"/>
</dbReference>
<dbReference type="Proteomes" id="UP000198597">
    <property type="component" value="Unassembled WGS sequence"/>
</dbReference>
<dbReference type="Gene3D" id="3.40.630.30">
    <property type="match status" value="1"/>
</dbReference>
<dbReference type="Pfam" id="PF00583">
    <property type="entry name" value="Acetyltransf_1"/>
    <property type="match status" value="1"/>
</dbReference>
<dbReference type="SUPFAM" id="SSF55729">
    <property type="entry name" value="Acyl-CoA N-acyltransferases (Nat)"/>
    <property type="match status" value="1"/>
</dbReference>